<name>A0ABS3GSR0_9NEIS</name>
<dbReference type="Proteomes" id="UP000664349">
    <property type="component" value="Unassembled WGS sequence"/>
</dbReference>
<proteinExistence type="predicted"/>
<accession>A0ABS3GSR0</accession>
<keyword evidence="3" id="KW-1185">Reference proteome</keyword>
<protein>
    <submittedName>
        <fullName evidence="2">Excinuclease ATPase subunit</fullName>
    </submittedName>
</protein>
<feature type="signal peptide" evidence="1">
    <location>
        <begin position="1"/>
        <end position="24"/>
    </location>
</feature>
<feature type="chain" id="PRO_5046897284" evidence="1">
    <location>
        <begin position="25"/>
        <end position="143"/>
    </location>
</feature>
<evidence type="ECO:0000313" key="3">
    <source>
        <dbReference type="Proteomes" id="UP000664349"/>
    </source>
</evidence>
<comment type="caution">
    <text evidence="2">The sequence shown here is derived from an EMBL/GenBank/DDBJ whole genome shotgun (WGS) entry which is preliminary data.</text>
</comment>
<evidence type="ECO:0000313" key="2">
    <source>
        <dbReference type="EMBL" id="MBO0417999.1"/>
    </source>
</evidence>
<reference evidence="2 3" key="1">
    <citation type="submission" date="2021-03" db="EMBL/GenBank/DDBJ databases">
        <title>First Case of infection caused by Chromobacterium haemolyticum derived from water in China.</title>
        <authorList>
            <person name="Chen J."/>
            <person name="Liu C."/>
        </authorList>
    </citation>
    <scope>NUCLEOTIDE SEQUENCE [LARGE SCALE GENOMIC DNA]</scope>
    <source>
        <strain evidence="2 3">WJ-5</strain>
    </source>
</reference>
<keyword evidence="1" id="KW-0732">Signal</keyword>
<evidence type="ECO:0000256" key="1">
    <source>
        <dbReference type="SAM" id="SignalP"/>
    </source>
</evidence>
<dbReference type="GeneID" id="58561271"/>
<organism evidence="2 3">
    <name type="scientific">Chromobacterium haemolyticum</name>
    <dbReference type="NCBI Taxonomy" id="394935"/>
    <lineage>
        <taxon>Bacteria</taxon>
        <taxon>Pseudomonadati</taxon>
        <taxon>Pseudomonadota</taxon>
        <taxon>Betaproteobacteria</taxon>
        <taxon>Neisseriales</taxon>
        <taxon>Chromobacteriaceae</taxon>
        <taxon>Chromobacterium</taxon>
    </lineage>
</organism>
<gene>
    <name evidence="2" type="ORF">J1C50_21055</name>
</gene>
<sequence>MTLHKLFAPLLLASALALPAAAHAADEKLMLSIEDALNTDLAKEKLDPSITFRFARGGKGKVLGEWVSNKKTNSFGKDNAAACQRAFISALQEFQERARKEGGSAVVNIRSYYKSEEVSNAKEYMCGSGFLMAGVALKAQVLK</sequence>
<dbReference type="RefSeq" id="WP_081950307.1">
    <property type="nucleotide sequence ID" value="NZ_AP019312.1"/>
</dbReference>
<dbReference type="EMBL" id="JAFLRD010000023">
    <property type="protein sequence ID" value="MBO0417999.1"/>
    <property type="molecule type" value="Genomic_DNA"/>
</dbReference>